<evidence type="ECO:0000313" key="3">
    <source>
        <dbReference type="EMBL" id="ABX43717.1"/>
    </source>
</evidence>
<feature type="transmembrane region" description="Helical" evidence="1">
    <location>
        <begin position="12"/>
        <end position="34"/>
    </location>
</feature>
<dbReference type="SUPFAM" id="SSF54001">
    <property type="entry name" value="Cysteine proteinases"/>
    <property type="match status" value="1"/>
</dbReference>
<keyword evidence="1" id="KW-1133">Transmembrane helix</keyword>
<dbReference type="InterPro" id="IPR052901">
    <property type="entry name" value="Bact_TGase-like"/>
</dbReference>
<dbReference type="PANTHER" id="PTHR42736">
    <property type="entry name" value="PROTEIN-GLUTAMINE GAMMA-GLUTAMYLTRANSFERASE"/>
    <property type="match status" value="1"/>
</dbReference>
<dbReference type="eggNOG" id="COG1305">
    <property type="taxonomic scope" value="Bacteria"/>
</dbReference>
<organism evidence="3 4">
    <name type="scientific">Lachnoclostridium phytofermentans (strain ATCC 700394 / DSM 18823 / ISDg)</name>
    <name type="common">Clostridium phytofermentans</name>
    <dbReference type="NCBI Taxonomy" id="357809"/>
    <lineage>
        <taxon>Bacteria</taxon>
        <taxon>Bacillati</taxon>
        <taxon>Bacillota</taxon>
        <taxon>Clostridia</taxon>
        <taxon>Lachnospirales</taxon>
        <taxon>Lachnospiraceae</taxon>
    </lineage>
</organism>
<dbReference type="PANTHER" id="PTHR42736:SF1">
    <property type="entry name" value="PROTEIN-GLUTAMINE GAMMA-GLUTAMYLTRANSFERASE"/>
    <property type="match status" value="1"/>
</dbReference>
<name>A9KT87_LACP7</name>
<feature type="domain" description="Transglutaminase-like" evidence="2">
    <location>
        <begin position="526"/>
        <end position="598"/>
    </location>
</feature>
<reference evidence="4" key="1">
    <citation type="submission" date="2007-11" db="EMBL/GenBank/DDBJ databases">
        <title>Complete genome sequence of Clostridium phytofermentans ISDg.</title>
        <authorList>
            <person name="Leschine S.B."/>
            <person name="Warnick T.A."/>
            <person name="Blanchard J.L."/>
            <person name="Schnell D.J."/>
            <person name="Petit E.L."/>
            <person name="LaTouf W.G."/>
            <person name="Copeland A."/>
            <person name="Lucas S."/>
            <person name="Lapidus A."/>
            <person name="Barry K."/>
            <person name="Glavina del Rio T."/>
            <person name="Dalin E."/>
            <person name="Tice H."/>
            <person name="Pitluck S."/>
            <person name="Kiss H."/>
            <person name="Brettin T."/>
            <person name="Bruce D."/>
            <person name="Detter J.C."/>
            <person name="Han C."/>
            <person name="Kuske C."/>
            <person name="Schmutz J."/>
            <person name="Larimer F."/>
            <person name="Land M."/>
            <person name="Hauser L."/>
            <person name="Kyrpides N."/>
            <person name="Kim E.A."/>
            <person name="Richardson P."/>
        </authorList>
    </citation>
    <scope>NUCLEOTIDE SEQUENCE [LARGE SCALE GENOMIC DNA]</scope>
    <source>
        <strain evidence="4">ATCC 700394 / DSM 18823 / ISDg</strain>
    </source>
</reference>
<keyword evidence="1" id="KW-0472">Membrane</keyword>
<protein>
    <submittedName>
        <fullName evidence="3">Transglutaminase domain protein</fullName>
    </submittedName>
</protein>
<accession>A9KT87</accession>
<dbReference type="Pfam" id="PF01841">
    <property type="entry name" value="Transglut_core"/>
    <property type="match status" value="1"/>
</dbReference>
<feature type="transmembrane region" description="Helical" evidence="1">
    <location>
        <begin position="654"/>
        <end position="675"/>
    </location>
</feature>
<dbReference type="AlphaFoldDB" id="A9KT87"/>
<dbReference type="KEGG" id="cpy:Cphy_3364"/>
<dbReference type="Proteomes" id="UP000000370">
    <property type="component" value="Chromosome"/>
</dbReference>
<feature type="transmembrane region" description="Helical" evidence="1">
    <location>
        <begin position="137"/>
        <end position="154"/>
    </location>
</feature>
<dbReference type="OrthoDB" id="9804872at2"/>
<evidence type="ECO:0000259" key="2">
    <source>
        <dbReference type="SMART" id="SM00460"/>
    </source>
</evidence>
<feature type="transmembrane region" description="Helical" evidence="1">
    <location>
        <begin position="160"/>
        <end position="181"/>
    </location>
</feature>
<proteinExistence type="predicted"/>
<dbReference type="SMART" id="SM00460">
    <property type="entry name" value="TGc"/>
    <property type="match status" value="1"/>
</dbReference>
<dbReference type="Gene3D" id="3.10.620.30">
    <property type="match status" value="1"/>
</dbReference>
<feature type="transmembrane region" description="Helical" evidence="1">
    <location>
        <begin position="193"/>
        <end position="213"/>
    </location>
</feature>
<dbReference type="InterPro" id="IPR002931">
    <property type="entry name" value="Transglutaminase-like"/>
</dbReference>
<feature type="transmembrane region" description="Helical" evidence="1">
    <location>
        <begin position="109"/>
        <end position="130"/>
    </location>
</feature>
<dbReference type="EMBL" id="CP000885">
    <property type="protein sequence ID" value="ABX43717.1"/>
    <property type="molecule type" value="Genomic_DNA"/>
</dbReference>
<feature type="transmembrane region" description="Helical" evidence="1">
    <location>
        <begin position="40"/>
        <end position="55"/>
    </location>
</feature>
<dbReference type="RefSeq" id="WP_012201366.1">
    <property type="nucleotide sequence ID" value="NC_010001.1"/>
</dbReference>
<keyword evidence="1" id="KW-0812">Transmembrane</keyword>
<sequence precursor="true">MNVKILLKNHGYPCLLTMLLCIAVLSFTNNYFGLRVNEEILLLLVFFWVVILRCFDHIKKNVLPYLVLLIFAVTIVFLCFLFDISFSKIITSYTSWFHQTLSDGKSNSIGYSAAAIILLLIITSILIYLLQKKHFTRIIGAVIAFCVLLFLGFTEQLTTKLVVVSLLFYIFLTLVEIRITFFYKKDRSVPSMAMTFLVPCGLLLSLILLILPASENPIEWKTIKRCITAVSDSVETLVTNIDLWIHPDKKEFNLNFAGYSEESKVGGSISESEELAISLKTSSLNNIPVYLNGNVKNKFDGEKWEDIVSYKKEEYTEAELDSLELLYAIDREGLTEDYSSVISTRSYSVTYEGISTRTLFYPLKVLNIGLTSRKDAYSDDEANLRFHDIKSKGVNYSFQFMNLNLDSNYFNKLIENQARFQYQNENVTSFLQFRDNIANKKYPITYKVSEQLGELLKLRRDRIYEDYLNVYEGLPKRVSDLAFDITKNCRNDYEKCKVIEKFFANYTYSTIPKQPEEGHDLVDYLIFESKEGYCTYYATAFAMMARCVGIPTRYVQGFRVPQSEEGSQYSYYVYNKNAHAWPEAYIEGIGWIPFEPTPSFYDYRYQPWSSDKGIGNGTVVTPSIGAQYDPYNYQKLLEQEEREFQTARNTYRSISMIAGIVVLLILFGVFLYYMLRIQLFNRSYRKANLVKRVYQDIKAVLLMAEFLGKGIENSETFQCFIKRLVVEHSMNEIEAESIIDIFQKIRYNEEEPSIEEQQKIECFRNYFASDLKRTMKNREYLRLRLYLLRHERMIG</sequence>
<dbReference type="InterPro" id="IPR038765">
    <property type="entry name" value="Papain-like_cys_pep_sf"/>
</dbReference>
<keyword evidence="4" id="KW-1185">Reference proteome</keyword>
<dbReference type="HOGENOM" id="CLU_345714_0_0_9"/>
<gene>
    <name evidence="3" type="ordered locus">Cphy_3364</name>
</gene>
<dbReference type="STRING" id="357809.Cphy_3364"/>
<feature type="transmembrane region" description="Helical" evidence="1">
    <location>
        <begin position="62"/>
        <end position="89"/>
    </location>
</feature>
<evidence type="ECO:0000256" key="1">
    <source>
        <dbReference type="SAM" id="Phobius"/>
    </source>
</evidence>
<evidence type="ECO:0000313" key="4">
    <source>
        <dbReference type="Proteomes" id="UP000000370"/>
    </source>
</evidence>